<comment type="caution">
    <text evidence="1">The sequence shown here is derived from an EMBL/GenBank/DDBJ whole genome shotgun (WGS) entry which is preliminary data.</text>
</comment>
<proteinExistence type="predicted"/>
<sequence>MLNNINYLWEISIEEIPLGFQVAVDEAIKTYPDGKIATTLEVSSNAASEHIHYFDPISYRKRCIDDFIKTSQEARLTFYSDQDFKTKMNKLLLLDARLYSCLLIWLDNTLQNDAFDPRNFNNSLESTYDYFNVENHVSPTSKEFIILKKIDELRLFQL</sequence>
<dbReference type="RefSeq" id="WP_103034764.1">
    <property type="nucleotide sequence ID" value="NZ_MPDH01000001.1"/>
</dbReference>
<reference evidence="1 2" key="1">
    <citation type="submission" date="2016-11" db="EMBL/GenBank/DDBJ databases">
        <title>Whole Genome Sequence of Listeria newyorkensis.</title>
        <authorList>
            <person name="Frink S."/>
            <person name="Morales C."/>
            <person name="Kiang D."/>
        </authorList>
    </citation>
    <scope>NUCLEOTIDE SEQUENCE [LARGE SCALE GENOMIC DNA]</scope>
    <source>
        <strain evidence="1 2">F1604011-044</strain>
    </source>
</reference>
<dbReference type="Proteomes" id="UP000236500">
    <property type="component" value="Unassembled WGS sequence"/>
</dbReference>
<accession>A0ABX4XRH7</accession>
<dbReference type="EMBL" id="MPDH01000001">
    <property type="protein sequence ID" value="PNP94787.1"/>
    <property type="molecule type" value="Genomic_DNA"/>
</dbReference>
<evidence type="ECO:0000313" key="2">
    <source>
        <dbReference type="Proteomes" id="UP000236500"/>
    </source>
</evidence>
<gene>
    <name evidence="1" type="ORF">BMT55_00065</name>
</gene>
<name>A0ABX4XRH7_9LIST</name>
<organism evidence="1 2">
    <name type="scientific">Listeria newyorkensis</name>
    <dbReference type="NCBI Taxonomy" id="1497681"/>
    <lineage>
        <taxon>Bacteria</taxon>
        <taxon>Bacillati</taxon>
        <taxon>Bacillota</taxon>
        <taxon>Bacilli</taxon>
        <taxon>Bacillales</taxon>
        <taxon>Listeriaceae</taxon>
        <taxon>Listeria</taxon>
    </lineage>
</organism>
<evidence type="ECO:0000313" key="1">
    <source>
        <dbReference type="EMBL" id="PNP94787.1"/>
    </source>
</evidence>
<keyword evidence="2" id="KW-1185">Reference proteome</keyword>
<protein>
    <submittedName>
        <fullName evidence="1">Uncharacterized protein</fullName>
    </submittedName>
</protein>